<dbReference type="AlphaFoldDB" id="A0A8J9V0C5"/>
<feature type="non-terminal residue" evidence="1">
    <location>
        <position position="80"/>
    </location>
</feature>
<name>A0A8J9V0C5_9NEOP</name>
<evidence type="ECO:0000313" key="1">
    <source>
        <dbReference type="EMBL" id="CAH0717710.1"/>
    </source>
</evidence>
<sequence>MPPVIKKDFQKLVSELELGCSEAYALITPHEGVRPSSTSLGSDIEEPLAVTYAILSQSSHRSMPLRTKSLRLADPTKLPQ</sequence>
<proteinExistence type="predicted"/>
<organism evidence="1 2">
    <name type="scientific">Brenthis ino</name>
    <name type="common">lesser marbled fritillary</name>
    <dbReference type="NCBI Taxonomy" id="405034"/>
    <lineage>
        <taxon>Eukaryota</taxon>
        <taxon>Metazoa</taxon>
        <taxon>Ecdysozoa</taxon>
        <taxon>Arthropoda</taxon>
        <taxon>Hexapoda</taxon>
        <taxon>Insecta</taxon>
        <taxon>Pterygota</taxon>
        <taxon>Neoptera</taxon>
        <taxon>Endopterygota</taxon>
        <taxon>Lepidoptera</taxon>
        <taxon>Glossata</taxon>
        <taxon>Ditrysia</taxon>
        <taxon>Papilionoidea</taxon>
        <taxon>Nymphalidae</taxon>
        <taxon>Heliconiinae</taxon>
        <taxon>Argynnini</taxon>
        <taxon>Brenthis</taxon>
    </lineage>
</organism>
<dbReference type="Proteomes" id="UP000838878">
    <property type="component" value="Chromosome 12"/>
</dbReference>
<protein>
    <submittedName>
        <fullName evidence="1">Uncharacterized protein</fullName>
    </submittedName>
</protein>
<dbReference type="EMBL" id="OV170232">
    <property type="protein sequence ID" value="CAH0717710.1"/>
    <property type="molecule type" value="Genomic_DNA"/>
</dbReference>
<evidence type="ECO:0000313" key="2">
    <source>
        <dbReference type="Proteomes" id="UP000838878"/>
    </source>
</evidence>
<accession>A0A8J9V0C5</accession>
<reference evidence="1" key="1">
    <citation type="submission" date="2021-12" db="EMBL/GenBank/DDBJ databases">
        <authorList>
            <person name="Martin H S."/>
        </authorList>
    </citation>
    <scope>NUCLEOTIDE SEQUENCE</scope>
</reference>
<keyword evidence="2" id="KW-1185">Reference proteome</keyword>
<gene>
    <name evidence="1" type="ORF">BINO364_LOCUS4290</name>
</gene>